<dbReference type="EMBL" id="JALZWP010000022">
    <property type="protein sequence ID" value="MCL1630050.1"/>
    <property type="molecule type" value="Genomic_DNA"/>
</dbReference>
<sequence>MKVAFRVDASIQIGTGHVMRCLTLARALRDAGAACHFILRSFPGDMEARVAAEGFATTCLSAPTGPVPEGPPDHADWAGVEWQDDARETRTILEELRPDWLILDHYAFDARWQRVARPEGTRLMVLDDLADRPHDCDLLLDQNLGRKPTDYDGFVPESCLRLIGPHYAVLRPEFADLRAESLLARAGRGVRYLLISMGGVDADDATSAILLALRAASLPEGLRITVVMGSHAPALDHVRVVARSMPCPTEVAVDINDMGARMAQADLAIGAAGATTWERCALGLPAIIVQIADNQAGIARALSDAGAALDPGPVNAPEFAQNLQTALTKARPRLGAMSERAAYICDGDGAARVVAALQMERLA</sequence>
<reference evidence="2 3" key="1">
    <citation type="submission" date="2022-05" db="EMBL/GenBank/DDBJ databases">
        <title>Seasonal and diel survey of microbial diversity of the Tyrrhenian coast.</title>
        <authorList>
            <person name="Gattoni G."/>
            <person name="Corral P."/>
        </authorList>
    </citation>
    <scope>NUCLEOTIDE SEQUENCE [LARGE SCALE GENOMIC DNA]</scope>
    <source>
        <strain evidence="2 3">V10</strain>
    </source>
</reference>
<dbReference type="EC" id="3.6.1.57" evidence="2"/>
<evidence type="ECO:0000259" key="1">
    <source>
        <dbReference type="Pfam" id="PF04101"/>
    </source>
</evidence>
<evidence type="ECO:0000313" key="3">
    <source>
        <dbReference type="Proteomes" id="UP001202550"/>
    </source>
</evidence>
<dbReference type="InterPro" id="IPR007235">
    <property type="entry name" value="Glyco_trans_28_C"/>
</dbReference>
<dbReference type="NCBIfam" id="TIGR03590">
    <property type="entry name" value="PseG"/>
    <property type="match status" value="1"/>
</dbReference>
<accession>A0ABT0M5C5</accession>
<keyword evidence="3" id="KW-1185">Reference proteome</keyword>
<organism evidence="2 3">
    <name type="scientific">Roseinatronobacter domitianus</name>
    <dbReference type="NCBI Taxonomy" id="2940293"/>
    <lineage>
        <taxon>Bacteria</taxon>
        <taxon>Pseudomonadati</taxon>
        <taxon>Pseudomonadota</taxon>
        <taxon>Alphaproteobacteria</taxon>
        <taxon>Rhodobacterales</taxon>
        <taxon>Paracoccaceae</taxon>
        <taxon>Roseinatronobacter</taxon>
    </lineage>
</organism>
<comment type="caution">
    <text evidence="2">The sequence shown here is derived from an EMBL/GenBank/DDBJ whole genome shotgun (WGS) entry which is preliminary data.</text>
</comment>
<dbReference type="Gene3D" id="3.40.50.2000">
    <property type="entry name" value="Glycogen Phosphorylase B"/>
    <property type="match status" value="1"/>
</dbReference>
<protein>
    <submittedName>
        <fullName evidence="2">UDP-2,4-diacetamido-2,4, 6-trideoxy-beta-L-altropyranose hydrolase</fullName>
        <ecNumber evidence="2">3.6.1.57</ecNumber>
    </submittedName>
</protein>
<dbReference type="PANTHER" id="PTHR21015">
    <property type="entry name" value="UDP-N-ACETYLGLUCOSAMINE--N-ACETYLMURAMYL-(PENTAPEPTIDE) PYROPHOSPHORYL-UNDECAPRENOL N-ACETYLGLUCOSAMINE TRANSFERASE 1"/>
    <property type="match status" value="1"/>
</dbReference>
<name>A0ABT0M5C5_9RHOB</name>
<feature type="domain" description="Glycosyl transferase family 28 C-terminal" evidence="1">
    <location>
        <begin position="253"/>
        <end position="309"/>
    </location>
</feature>
<dbReference type="Proteomes" id="UP001202550">
    <property type="component" value="Unassembled WGS sequence"/>
</dbReference>
<dbReference type="GO" id="GO:0016787">
    <property type="term" value="F:hydrolase activity"/>
    <property type="evidence" value="ECO:0007669"/>
    <property type="project" value="UniProtKB-KW"/>
</dbReference>
<dbReference type="RefSeq" id="WP_249060624.1">
    <property type="nucleotide sequence ID" value="NZ_JALZWP010000022.1"/>
</dbReference>
<evidence type="ECO:0000313" key="2">
    <source>
        <dbReference type="EMBL" id="MCL1630050.1"/>
    </source>
</evidence>
<keyword evidence="2" id="KW-0378">Hydrolase</keyword>
<dbReference type="SUPFAM" id="SSF53756">
    <property type="entry name" value="UDP-Glycosyltransferase/glycogen phosphorylase"/>
    <property type="match status" value="1"/>
</dbReference>
<proteinExistence type="predicted"/>
<dbReference type="Gene3D" id="3.40.50.11190">
    <property type="match status" value="1"/>
</dbReference>
<dbReference type="InterPro" id="IPR020023">
    <property type="entry name" value="PseG"/>
</dbReference>
<dbReference type="Pfam" id="PF04101">
    <property type="entry name" value="Glyco_tran_28_C"/>
    <property type="match status" value="1"/>
</dbReference>
<dbReference type="PANTHER" id="PTHR21015:SF22">
    <property type="entry name" value="GLYCOSYLTRANSFERASE"/>
    <property type="match status" value="1"/>
</dbReference>
<gene>
    <name evidence="2" type="primary">pseG</name>
    <name evidence="2" type="ORF">M3N55_15045</name>
</gene>